<dbReference type="Gene3D" id="2.60.40.10">
    <property type="entry name" value="Immunoglobulins"/>
    <property type="match status" value="1"/>
</dbReference>
<dbReference type="Proteomes" id="UP001152320">
    <property type="component" value="Chromosome 10"/>
</dbReference>
<reference evidence="2" key="1">
    <citation type="submission" date="2021-10" db="EMBL/GenBank/DDBJ databases">
        <title>Tropical sea cucumber genome reveals ecological adaptation and Cuvierian tubules defense mechanism.</title>
        <authorList>
            <person name="Chen T."/>
        </authorList>
    </citation>
    <scope>NUCLEOTIDE SEQUENCE</scope>
    <source>
        <strain evidence="2">Nanhai2018</strain>
        <tissue evidence="2">Muscle</tissue>
    </source>
</reference>
<evidence type="ECO:0008006" key="4">
    <source>
        <dbReference type="Google" id="ProtNLM"/>
    </source>
</evidence>
<dbReference type="InterPro" id="IPR036116">
    <property type="entry name" value="FN3_sf"/>
</dbReference>
<dbReference type="OrthoDB" id="10529813at2759"/>
<accession>A0A9Q1BXL6</accession>
<organism evidence="2 3">
    <name type="scientific">Holothuria leucospilota</name>
    <name type="common">Black long sea cucumber</name>
    <name type="synonym">Mertensiothuria leucospilota</name>
    <dbReference type="NCBI Taxonomy" id="206669"/>
    <lineage>
        <taxon>Eukaryota</taxon>
        <taxon>Metazoa</taxon>
        <taxon>Echinodermata</taxon>
        <taxon>Eleutherozoa</taxon>
        <taxon>Echinozoa</taxon>
        <taxon>Holothuroidea</taxon>
        <taxon>Aspidochirotacea</taxon>
        <taxon>Aspidochirotida</taxon>
        <taxon>Holothuriidae</taxon>
        <taxon>Holothuria</taxon>
    </lineage>
</organism>
<dbReference type="SUPFAM" id="SSF49265">
    <property type="entry name" value="Fibronectin type III"/>
    <property type="match status" value="1"/>
</dbReference>
<dbReference type="EMBL" id="JAIZAY010000010">
    <property type="protein sequence ID" value="KAJ8034751.1"/>
    <property type="molecule type" value="Genomic_DNA"/>
</dbReference>
<proteinExistence type="predicted"/>
<feature type="region of interest" description="Disordered" evidence="1">
    <location>
        <begin position="54"/>
        <end position="84"/>
    </location>
</feature>
<dbReference type="AlphaFoldDB" id="A0A9Q1BXL6"/>
<dbReference type="InterPro" id="IPR013783">
    <property type="entry name" value="Ig-like_fold"/>
</dbReference>
<gene>
    <name evidence="2" type="ORF">HOLleu_21719</name>
</gene>
<evidence type="ECO:0000313" key="2">
    <source>
        <dbReference type="EMBL" id="KAJ8034751.1"/>
    </source>
</evidence>
<comment type="caution">
    <text evidence="2">The sequence shown here is derived from an EMBL/GenBank/DDBJ whole genome shotgun (WGS) entry which is preliminary data.</text>
</comment>
<evidence type="ECO:0000256" key="1">
    <source>
        <dbReference type="SAM" id="MobiDB-lite"/>
    </source>
</evidence>
<name>A0A9Q1BXL6_HOLLE</name>
<evidence type="ECO:0000313" key="3">
    <source>
        <dbReference type="Proteomes" id="UP001152320"/>
    </source>
</evidence>
<protein>
    <recommendedName>
        <fullName evidence="4">Fibronectin type-III domain-containing protein</fullName>
    </recommendedName>
</protein>
<keyword evidence="3" id="KW-1185">Reference proteome</keyword>
<sequence>MLQLAVEPVAPDPKRPMHYQTTLHDLWDNATYCVELFAENKYGQGDTEYFEFRTADKDAPTQRPNMGTPPTPAGQHNGEERQARTSVTISIITAIMIAGILQS</sequence>